<feature type="compositionally biased region" description="Polar residues" evidence="8">
    <location>
        <begin position="26"/>
        <end position="39"/>
    </location>
</feature>
<evidence type="ECO:0000256" key="2">
    <source>
        <dbReference type="ARBA" id="ARBA00023015"/>
    </source>
</evidence>
<dbReference type="AlphaFoldDB" id="A0A1D1UQV2"/>
<gene>
    <name evidence="10" type="primary">RvY_01213</name>
    <name evidence="10" type="synonym">RvY_01213.1</name>
    <name evidence="10" type="ORF">RvY_01213-1</name>
</gene>
<evidence type="ECO:0000256" key="5">
    <source>
        <dbReference type="ARBA" id="ARBA00023242"/>
    </source>
</evidence>
<evidence type="ECO:0000256" key="7">
    <source>
        <dbReference type="SAM" id="Coils"/>
    </source>
</evidence>
<evidence type="ECO:0000256" key="6">
    <source>
        <dbReference type="ARBA" id="ARBA00040165"/>
    </source>
</evidence>
<dbReference type="SMART" id="SM00338">
    <property type="entry name" value="BRLZ"/>
    <property type="match status" value="1"/>
</dbReference>
<comment type="caution">
    <text evidence="10">The sequence shown here is derived from an EMBL/GenBank/DDBJ whole genome shotgun (WGS) entry which is preliminary data.</text>
</comment>
<organism evidence="10 11">
    <name type="scientific">Ramazzottius varieornatus</name>
    <name type="common">Water bear</name>
    <name type="synonym">Tardigrade</name>
    <dbReference type="NCBI Taxonomy" id="947166"/>
    <lineage>
        <taxon>Eukaryota</taxon>
        <taxon>Metazoa</taxon>
        <taxon>Ecdysozoa</taxon>
        <taxon>Tardigrada</taxon>
        <taxon>Eutardigrada</taxon>
        <taxon>Parachela</taxon>
        <taxon>Hypsibioidea</taxon>
        <taxon>Ramazzottiidae</taxon>
        <taxon>Ramazzottius</taxon>
    </lineage>
</organism>
<keyword evidence="11" id="KW-1185">Reference proteome</keyword>
<keyword evidence="3" id="KW-0238">DNA-binding</keyword>
<evidence type="ECO:0000313" key="11">
    <source>
        <dbReference type="Proteomes" id="UP000186922"/>
    </source>
</evidence>
<dbReference type="Gene3D" id="1.20.5.170">
    <property type="match status" value="1"/>
</dbReference>
<keyword evidence="7" id="KW-0175">Coiled coil</keyword>
<accession>A0A1D1UQV2</accession>
<evidence type="ECO:0000313" key="10">
    <source>
        <dbReference type="EMBL" id="GAU88528.1"/>
    </source>
</evidence>
<feature type="compositionally biased region" description="Basic and acidic residues" evidence="8">
    <location>
        <begin position="40"/>
        <end position="56"/>
    </location>
</feature>
<dbReference type="InterPro" id="IPR004827">
    <property type="entry name" value="bZIP"/>
</dbReference>
<evidence type="ECO:0000256" key="1">
    <source>
        <dbReference type="ARBA" id="ARBA00022843"/>
    </source>
</evidence>
<keyword evidence="2" id="KW-0805">Transcription regulation</keyword>
<sequence length="260" mass="29316">MVGRVTIKKEPVKVMARRVDGHESSPCPSTASEHSMSSSGEKRKVPMDDLFPGDRDKRRKLMNRVAAQQSRDRKKQHLDELEAEVKRLRSENVTLLSKNSTIIKEKEDLRVENENLKKQLAVLSEKKDAPALNSTTAGEEKVSASEISSSVAFESAAFISGPLQQEQVTMRLIFLLMQFLQIHPTTSLQMTSSIFSKKFGWTSVQELIKNHIALNQQVKKEFGSSFPITERWRNRRRSSWTPLKNSCSGKPLIAVPPPAC</sequence>
<evidence type="ECO:0000259" key="9">
    <source>
        <dbReference type="PROSITE" id="PS50217"/>
    </source>
</evidence>
<name>A0A1D1UQV2_RAMVA</name>
<dbReference type="InterPro" id="IPR052470">
    <property type="entry name" value="ER_Stress-Reg_TF"/>
</dbReference>
<dbReference type="SUPFAM" id="SSF57959">
    <property type="entry name" value="Leucine zipper domain"/>
    <property type="match status" value="1"/>
</dbReference>
<dbReference type="GO" id="GO:0000981">
    <property type="term" value="F:DNA-binding transcription factor activity, RNA polymerase II-specific"/>
    <property type="evidence" value="ECO:0007669"/>
    <property type="project" value="TreeGrafter"/>
</dbReference>
<reference evidence="10 11" key="1">
    <citation type="journal article" date="2016" name="Nat. Commun.">
        <title>Extremotolerant tardigrade genome and improved radiotolerance of human cultured cells by tardigrade-unique protein.</title>
        <authorList>
            <person name="Hashimoto T."/>
            <person name="Horikawa D.D."/>
            <person name="Saito Y."/>
            <person name="Kuwahara H."/>
            <person name="Kozuka-Hata H."/>
            <person name="Shin-I T."/>
            <person name="Minakuchi Y."/>
            <person name="Ohishi K."/>
            <person name="Motoyama A."/>
            <person name="Aizu T."/>
            <person name="Enomoto A."/>
            <person name="Kondo K."/>
            <person name="Tanaka S."/>
            <person name="Hara Y."/>
            <person name="Koshikawa S."/>
            <person name="Sagara H."/>
            <person name="Miura T."/>
            <person name="Yokobori S."/>
            <person name="Miyagawa K."/>
            <person name="Suzuki Y."/>
            <person name="Kubo T."/>
            <person name="Oyama M."/>
            <person name="Kohara Y."/>
            <person name="Fujiyama A."/>
            <person name="Arakawa K."/>
            <person name="Katayama T."/>
            <person name="Toyoda A."/>
            <person name="Kunieda T."/>
        </authorList>
    </citation>
    <scope>NUCLEOTIDE SEQUENCE [LARGE SCALE GENOMIC DNA]</scope>
    <source>
        <strain evidence="10 11">YOKOZUNA-1</strain>
    </source>
</reference>
<dbReference type="Proteomes" id="UP000186922">
    <property type="component" value="Unassembled WGS sequence"/>
</dbReference>
<feature type="compositionally biased region" description="Basic and acidic residues" evidence="8">
    <location>
        <begin position="7"/>
        <end position="23"/>
    </location>
</feature>
<dbReference type="Pfam" id="PF00170">
    <property type="entry name" value="bZIP_1"/>
    <property type="match status" value="1"/>
</dbReference>
<keyword evidence="5" id="KW-0539">Nucleus</keyword>
<feature type="domain" description="BZIP" evidence="9">
    <location>
        <begin position="53"/>
        <end position="116"/>
    </location>
</feature>
<dbReference type="GO" id="GO:0005634">
    <property type="term" value="C:nucleus"/>
    <property type="evidence" value="ECO:0007669"/>
    <property type="project" value="TreeGrafter"/>
</dbReference>
<keyword evidence="1" id="KW-0832">Ubl conjugation</keyword>
<dbReference type="PANTHER" id="PTHR46542:SF1">
    <property type="entry name" value="X-BOX BINDING PROTEIN 1"/>
    <property type="match status" value="1"/>
</dbReference>
<proteinExistence type="predicted"/>
<dbReference type="STRING" id="947166.A0A1D1UQV2"/>
<evidence type="ECO:0000256" key="8">
    <source>
        <dbReference type="SAM" id="MobiDB-lite"/>
    </source>
</evidence>
<dbReference type="OrthoDB" id="20960at2759"/>
<dbReference type="PROSITE" id="PS50217">
    <property type="entry name" value="BZIP"/>
    <property type="match status" value="1"/>
</dbReference>
<keyword evidence="4" id="KW-0804">Transcription</keyword>
<dbReference type="PANTHER" id="PTHR46542">
    <property type="entry name" value="X-BOX BINDING PROTEIN 1"/>
    <property type="match status" value="1"/>
</dbReference>
<evidence type="ECO:0000256" key="4">
    <source>
        <dbReference type="ARBA" id="ARBA00023163"/>
    </source>
</evidence>
<protein>
    <recommendedName>
        <fullName evidence="6">X-box-binding protein 1</fullName>
    </recommendedName>
</protein>
<dbReference type="InterPro" id="IPR046347">
    <property type="entry name" value="bZIP_sf"/>
</dbReference>
<feature type="region of interest" description="Disordered" evidence="8">
    <location>
        <begin position="1"/>
        <end position="58"/>
    </location>
</feature>
<dbReference type="GO" id="GO:0000977">
    <property type="term" value="F:RNA polymerase II transcription regulatory region sequence-specific DNA binding"/>
    <property type="evidence" value="ECO:0007669"/>
    <property type="project" value="TreeGrafter"/>
</dbReference>
<evidence type="ECO:0000256" key="3">
    <source>
        <dbReference type="ARBA" id="ARBA00023125"/>
    </source>
</evidence>
<feature type="coiled-coil region" evidence="7">
    <location>
        <begin position="64"/>
        <end position="126"/>
    </location>
</feature>
<dbReference type="EMBL" id="BDGG01000001">
    <property type="protein sequence ID" value="GAU88528.1"/>
    <property type="molecule type" value="Genomic_DNA"/>
</dbReference>